<dbReference type="Pfam" id="PF21099">
    <property type="entry name" value="POLQ_helical"/>
    <property type="match status" value="1"/>
</dbReference>
<dbReference type="InterPro" id="IPR050474">
    <property type="entry name" value="Hel308_SKI2-like"/>
</dbReference>
<dbReference type="EMBL" id="JAHQIW010002308">
    <property type="protein sequence ID" value="KAJ1355011.1"/>
    <property type="molecule type" value="Genomic_DNA"/>
</dbReference>
<dbReference type="Pfam" id="PF00271">
    <property type="entry name" value="Helicase_C"/>
    <property type="match status" value="1"/>
</dbReference>
<dbReference type="GO" id="GO:0005524">
    <property type="term" value="F:ATP binding"/>
    <property type="evidence" value="ECO:0007669"/>
    <property type="project" value="UniProtKB-KW"/>
</dbReference>
<dbReference type="SMART" id="SM00490">
    <property type="entry name" value="HELICc"/>
    <property type="match status" value="1"/>
</dbReference>
<comment type="catalytic activity">
    <reaction evidence="9">
        <text>ATP + H2O = ADP + phosphate + H(+)</text>
        <dbReference type="Rhea" id="RHEA:13065"/>
        <dbReference type="ChEBI" id="CHEBI:15377"/>
        <dbReference type="ChEBI" id="CHEBI:15378"/>
        <dbReference type="ChEBI" id="CHEBI:30616"/>
        <dbReference type="ChEBI" id="CHEBI:43474"/>
        <dbReference type="ChEBI" id="CHEBI:456216"/>
        <dbReference type="EC" id="5.6.2.4"/>
    </reaction>
</comment>
<sequence length="942" mass="104310">MTNEHGGNSFPEWVPPGIVAAYSEKNIKCLFDWQTDVLRLAEANDGNVVYSAPTSAGKSVVAELIALRVALTGKKVLFLLPYISMARERMHFLQRAWRRIDIQVAAFIGAQSAPSREWTAAVCTTEKANSLLNHAILDGRMEEIGLIVIDELHMVYDSSRGAVLESLCTKINIWNSRNSIAAIRIIGMSATLDNLADVGNWLRAKVIETHFRPVDLHERFCCDGQICDLKTGAVIRNVPKRFRLPDDPQCVVGLAAEGIFFRKLVLVFCSSKSDVEKVALDLAKVLDGIYRSNQVIASRVNRSALRRVQVNLKRSAGSLDSVLARTLPRGVAFHHAGLTTEERECIEDGFRSGVIMVLIATSTLSSGVNLPAGRVVIKAQIRGPAAINATTYKQMSGRSGRLGEVELGESVLAVRKNELQDVLRLIHSVPQDSNQSLRDHTKLLLECICDGIVTTMEELEEIARFTLFKSQNSVQEVLSYLKSNRFVVVEDRGNAASVSPTQLGRAALASALPPDAALFVFADLQQATRSVALDTELHMLYLVTPTNCTLWQGCDWNHLHNIFLKLLPGEKRVAKLVGANNGFIASRVRGCSISTFDRNYQLHLRFFSALALFDIINEKSIEDVANHFKISRGTLQTLQQQSATYAAMVVSFCSHLGWTYLRDLLRGFATRLAFGVRRELTELVSIEGIDASRARIFHDNNITSMVELSNCTVKKIADLLSLAVPFNSINSSDGLNEWLFGNHECDWLMRQISSKNALFALLKNIFGSKLFTHLREELCPAKEINAEDTSSHTEETSVSAEPSCAHSSNNLCEPNGDISIHENEKYKGENVSICEADDESIDLFTDSMEELAIEDREIESLPDGSCELEENSGDGEIDDLEQSLLKVSLICDDENQPPQAMESVPLFKHEFDKASVGFDCNEFPLHKENPAMSALHEKLATL</sequence>
<dbReference type="GO" id="GO:0005634">
    <property type="term" value="C:nucleus"/>
    <property type="evidence" value="ECO:0007669"/>
    <property type="project" value="UniProtKB-SubCell"/>
</dbReference>
<evidence type="ECO:0000256" key="9">
    <source>
        <dbReference type="ARBA" id="ARBA00048988"/>
    </source>
</evidence>
<feature type="domain" description="Helicase C-terminal" evidence="12">
    <location>
        <begin position="253"/>
        <end position="445"/>
    </location>
</feature>
<comment type="caution">
    <text evidence="13">The sequence shown here is derived from an EMBL/GenBank/DDBJ whole genome shotgun (WGS) entry which is preliminary data.</text>
</comment>
<evidence type="ECO:0000259" key="11">
    <source>
        <dbReference type="PROSITE" id="PS51192"/>
    </source>
</evidence>
<dbReference type="InterPro" id="IPR046931">
    <property type="entry name" value="HTH_61"/>
</dbReference>
<gene>
    <name evidence="13" type="ORF">KIN20_012122</name>
</gene>
<keyword evidence="3" id="KW-0227">DNA damage</keyword>
<dbReference type="SUPFAM" id="SSF158702">
    <property type="entry name" value="Sec63 N-terminal domain-like"/>
    <property type="match status" value="1"/>
</dbReference>
<dbReference type="PANTHER" id="PTHR47961:SF6">
    <property type="entry name" value="DNA-DIRECTED DNA POLYMERASE"/>
    <property type="match status" value="1"/>
</dbReference>
<evidence type="ECO:0000256" key="4">
    <source>
        <dbReference type="ARBA" id="ARBA00022801"/>
    </source>
</evidence>
<dbReference type="GO" id="GO:0003676">
    <property type="term" value="F:nucleic acid binding"/>
    <property type="evidence" value="ECO:0007669"/>
    <property type="project" value="InterPro"/>
</dbReference>
<dbReference type="AlphaFoldDB" id="A0AAD5MT38"/>
<feature type="domain" description="Helicase ATP-binding" evidence="11">
    <location>
        <begin position="39"/>
        <end position="210"/>
    </location>
</feature>
<dbReference type="GO" id="GO:0006281">
    <property type="term" value="P:DNA repair"/>
    <property type="evidence" value="ECO:0007669"/>
    <property type="project" value="UniProtKB-KW"/>
</dbReference>
<evidence type="ECO:0000256" key="3">
    <source>
        <dbReference type="ARBA" id="ARBA00022763"/>
    </source>
</evidence>
<dbReference type="InterPro" id="IPR048960">
    <property type="entry name" value="POLQ-like_helical"/>
</dbReference>
<dbReference type="Gene3D" id="1.10.3380.20">
    <property type="match status" value="1"/>
</dbReference>
<dbReference type="GO" id="GO:0016787">
    <property type="term" value="F:hydrolase activity"/>
    <property type="evidence" value="ECO:0007669"/>
    <property type="project" value="UniProtKB-KW"/>
</dbReference>
<evidence type="ECO:0000256" key="10">
    <source>
        <dbReference type="SAM" id="MobiDB-lite"/>
    </source>
</evidence>
<keyword evidence="7" id="KW-0234">DNA repair</keyword>
<dbReference type="FunFam" id="3.40.50.300:FF:000813">
    <property type="entry name" value="helicase POLQ-like isoform X1"/>
    <property type="match status" value="1"/>
</dbReference>
<dbReference type="Pfam" id="PF20470">
    <property type="entry name" value="HTH_61"/>
    <property type="match status" value="1"/>
</dbReference>
<proteinExistence type="predicted"/>
<evidence type="ECO:0000256" key="5">
    <source>
        <dbReference type="ARBA" id="ARBA00022806"/>
    </source>
</evidence>
<dbReference type="InterPro" id="IPR014001">
    <property type="entry name" value="Helicase_ATP-bd"/>
</dbReference>
<dbReference type="Pfam" id="PF00270">
    <property type="entry name" value="DEAD"/>
    <property type="match status" value="1"/>
</dbReference>
<dbReference type="SMART" id="SM00487">
    <property type="entry name" value="DEXDc"/>
    <property type="match status" value="1"/>
</dbReference>
<evidence type="ECO:0000259" key="12">
    <source>
        <dbReference type="PROSITE" id="PS51194"/>
    </source>
</evidence>
<keyword evidence="8" id="KW-0539">Nucleus</keyword>
<keyword evidence="2" id="KW-0547">Nucleotide-binding</keyword>
<evidence type="ECO:0000256" key="2">
    <source>
        <dbReference type="ARBA" id="ARBA00022741"/>
    </source>
</evidence>
<organism evidence="13 14">
    <name type="scientific">Parelaphostrongylus tenuis</name>
    <name type="common">Meningeal worm</name>
    <dbReference type="NCBI Taxonomy" id="148309"/>
    <lineage>
        <taxon>Eukaryota</taxon>
        <taxon>Metazoa</taxon>
        <taxon>Ecdysozoa</taxon>
        <taxon>Nematoda</taxon>
        <taxon>Chromadorea</taxon>
        <taxon>Rhabditida</taxon>
        <taxon>Rhabditina</taxon>
        <taxon>Rhabditomorpha</taxon>
        <taxon>Strongyloidea</taxon>
        <taxon>Metastrongylidae</taxon>
        <taxon>Parelaphostrongylus</taxon>
    </lineage>
</organism>
<protein>
    <recommendedName>
        <fullName evidence="15">DNA polymerase theta</fullName>
    </recommendedName>
</protein>
<dbReference type="SUPFAM" id="SSF52540">
    <property type="entry name" value="P-loop containing nucleoside triphosphate hydrolases"/>
    <property type="match status" value="1"/>
</dbReference>
<keyword evidence="6" id="KW-0067">ATP-binding</keyword>
<feature type="region of interest" description="Disordered" evidence="10">
    <location>
        <begin position="785"/>
        <end position="809"/>
    </location>
</feature>
<dbReference type="InterPro" id="IPR001650">
    <property type="entry name" value="Helicase_C-like"/>
</dbReference>
<name>A0AAD5MT38_PARTN</name>
<dbReference type="PROSITE" id="PS51192">
    <property type="entry name" value="HELICASE_ATP_BIND_1"/>
    <property type="match status" value="1"/>
</dbReference>
<dbReference type="Gene3D" id="3.40.50.300">
    <property type="entry name" value="P-loop containing nucleotide triphosphate hydrolases"/>
    <property type="match status" value="2"/>
</dbReference>
<keyword evidence="4" id="KW-0378">Hydrolase</keyword>
<dbReference type="PROSITE" id="PS51194">
    <property type="entry name" value="HELICASE_CTER"/>
    <property type="match status" value="1"/>
</dbReference>
<keyword evidence="14" id="KW-1185">Reference proteome</keyword>
<evidence type="ECO:0008006" key="15">
    <source>
        <dbReference type="Google" id="ProtNLM"/>
    </source>
</evidence>
<accession>A0AAD5MT38</accession>
<evidence type="ECO:0000256" key="8">
    <source>
        <dbReference type="ARBA" id="ARBA00023242"/>
    </source>
</evidence>
<evidence type="ECO:0000313" key="13">
    <source>
        <dbReference type="EMBL" id="KAJ1355011.1"/>
    </source>
</evidence>
<dbReference type="InterPro" id="IPR027417">
    <property type="entry name" value="P-loop_NTPase"/>
</dbReference>
<evidence type="ECO:0000313" key="14">
    <source>
        <dbReference type="Proteomes" id="UP001196413"/>
    </source>
</evidence>
<keyword evidence="5" id="KW-0347">Helicase</keyword>
<evidence type="ECO:0000256" key="6">
    <source>
        <dbReference type="ARBA" id="ARBA00022840"/>
    </source>
</evidence>
<dbReference type="CDD" id="cd18795">
    <property type="entry name" value="SF2_C_Ski2"/>
    <property type="match status" value="1"/>
</dbReference>
<dbReference type="GO" id="GO:0043138">
    <property type="term" value="F:3'-5' DNA helicase activity"/>
    <property type="evidence" value="ECO:0007669"/>
    <property type="project" value="UniProtKB-EC"/>
</dbReference>
<comment type="subcellular location">
    <subcellularLocation>
        <location evidence="1">Nucleus</location>
    </subcellularLocation>
</comment>
<feature type="compositionally biased region" description="Polar residues" evidence="10">
    <location>
        <begin position="796"/>
        <end position="809"/>
    </location>
</feature>
<evidence type="ECO:0000256" key="1">
    <source>
        <dbReference type="ARBA" id="ARBA00004123"/>
    </source>
</evidence>
<dbReference type="PANTHER" id="PTHR47961">
    <property type="entry name" value="DNA POLYMERASE THETA, PUTATIVE (AFU_ORTHOLOGUE AFUA_1G05260)-RELATED"/>
    <property type="match status" value="1"/>
</dbReference>
<evidence type="ECO:0000256" key="7">
    <source>
        <dbReference type="ARBA" id="ARBA00023204"/>
    </source>
</evidence>
<dbReference type="Proteomes" id="UP001196413">
    <property type="component" value="Unassembled WGS sequence"/>
</dbReference>
<dbReference type="InterPro" id="IPR011545">
    <property type="entry name" value="DEAD/DEAH_box_helicase_dom"/>
</dbReference>
<reference evidence="13" key="1">
    <citation type="submission" date="2021-06" db="EMBL/GenBank/DDBJ databases">
        <title>Parelaphostrongylus tenuis whole genome reference sequence.</title>
        <authorList>
            <person name="Garwood T.J."/>
            <person name="Larsen P.A."/>
            <person name="Fountain-Jones N.M."/>
            <person name="Garbe J.R."/>
            <person name="Macchietto M.G."/>
            <person name="Kania S.A."/>
            <person name="Gerhold R.W."/>
            <person name="Richards J.E."/>
            <person name="Wolf T.M."/>
        </authorList>
    </citation>
    <scope>NUCLEOTIDE SEQUENCE</scope>
    <source>
        <strain evidence="13">MNPRO001-30</strain>
        <tissue evidence="13">Meninges</tissue>
    </source>
</reference>